<feature type="transmembrane region" description="Helical" evidence="9">
    <location>
        <begin position="36"/>
        <end position="57"/>
    </location>
</feature>
<evidence type="ECO:0000313" key="10">
    <source>
        <dbReference type="EMBL" id="RMB04558.1"/>
    </source>
</evidence>
<keyword evidence="6 9" id="KW-1133">Transmembrane helix</keyword>
<comment type="function">
    <text evidence="9">Essential subunit of the Sec protein translocation channel SecYEG. Clamps together the 2 halves of SecY. May contact the channel plug during translocation.</text>
</comment>
<keyword evidence="2 9" id="KW-0813">Transport</keyword>
<evidence type="ECO:0000256" key="8">
    <source>
        <dbReference type="ARBA" id="ARBA00023136"/>
    </source>
</evidence>
<dbReference type="EMBL" id="REFR01000013">
    <property type="protein sequence ID" value="RMB04558.1"/>
    <property type="molecule type" value="Genomic_DNA"/>
</dbReference>
<keyword evidence="7 9" id="KW-0811">Translocation</keyword>
<evidence type="ECO:0000256" key="1">
    <source>
        <dbReference type="ARBA" id="ARBA00004370"/>
    </source>
</evidence>
<dbReference type="GO" id="GO:0065002">
    <property type="term" value="P:intracellular protein transmembrane transport"/>
    <property type="evidence" value="ECO:0007669"/>
    <property type="project" value="UniProtKB-UniRule"/>
</dbReference>
<organism evidence="10 11">
    <name type="scientific">Eilatimonas milleporae</name>
    <dbReference type="NCBI Taxonomy" id="911205"/>
    <lineage>
        <taxon>Bacteria</taxon>
        <taxon>Pseudomonadati</taxon>
        <taxon>Pseudomonadota</taxon>
        <taxon>Alphaproteobacteria</taxon>
        <taxon>Kordiimonadales</taxon>
        <taxon>Kordiimonadaceae</taxon>
        <taxon>Eilatimonas</taxon>
    </lineage>
</organism>
<proteinExistence type="inferred from homology"/>
<name>A0A3M0C4B0_9PROT</name>
<comment type="similarity">
    <text evidence="9">Belongs to the SecE/SEC61-gamma family.</text>
</comment>
<dbReference type="OrthoDB" id="9812738at2"/>
<evidence type="ECO:0000313" key="11">
    <source>
        <dbReference type="Proteomes" id="UP000271227"/>
    </source>
</evidence>
<protein>
    <recommendedName>
        <fullName evidence="9">Protein translocase subunit SecE</fullName>
    </recommendedName>
</protein>
<dbReference type="NCBIfam" id="TIGR00964">
    <property type="entry name" value="secE_bact"/>
    <property type="match status" value="1"/>
</dbReference>
<evidence type="ECO:0000256" key="4">
    <source>
        <dbReference type="ARBA" id="ARBA00022692"/>
    </source>
</evidence>
<accession>A0A3M0C4B0</accession>
<dbReference type="GO" id="GO:0008320">
    <property type="term" value="F:protein transmembrane transporter activity"/>
    <property type="evidence" value="ECO:0007669"/>
    <property type="project" value="UniProtKB-UniRule"/>
</dbReference>
<comment type="subcellular location">
    <subcellularLocation>
        <location evidence="9">Cell membrane</location>
        <topology evidence="9">Single-pass membrane protein</topology>
    </subcellularLocation>
    <subcellularLocation>
        <location evidence="1">Membrane</location>
    </subcellularLocation>
</comment>
<dbReference type="PANTHER" id="PTHR33910:SF1">
    <property type="entry name" value="PROTEIN TRANSLOCASE SUBUNIT SECE"/>
    <property type="match status" value="1"/>
</dbReference>
<gene>
    <name evidence="9" type="primary">secE</name>
    <name evidence="10" type="ORF">BXY39_2823</name>
</gene>
<dbReference type="PANTHER" id="PTHR33910">
    <property type="entry name" value="PROTEIN TRANSLOCASE SUBUNIT SECE"/>
    <property type="match status" value="1"/>
</dbReference>
<dbReference type="GO" id="GO:0006605">
    <property type="term" value="P:protein targeting"/>
    <property type="evidence" value="ECO:0007669"/>
    <property type="project" value="UniProtKB-UniRule"/>
</dbReference>
<dbReference type="Gene3D" id="1.20.5.1030">
    <property type="entry name" value="Preprotein translocase secy subunit"/>
    <property type="match status" value="1"/>
</dbReference>
<dbReference type="InterPro" id="IPR005807">
    <property type="entry name" value="SecE_bac"/>
</dbReference>
<keyword evidence="8 9" id="KW-0472">Membrane</keyword>
<evidence type="ECO:0000256" key="7">
    <source>
        <dbReference type="ARBA" id="ARBA00023010"/>
    </source>
</evidence>
<comment type="subunit">
    <text evidence="9">Component of the Sec protein translocase complex. Heterotrimer consisting of SecY, SecE and SecG subunits. The heterotrimers can form oligomers, although 1 heterotrimer is thought to be able to translocate proteins. Interacts with the ribosome. Interacts with SecDF, and other proteins may be involved. Interacts with SecA.</text>
</comment>
<evidence type="ECO:0000256" key="6">
    <source>
        <dbReference type="ARBA" id="ARBA00022989"/>
    </source>
</evidence>
<evidence type="ECO:0000256" key="5">
    <source>
        <dbReference type="ARBA" id="ARBA00022927"/>
    </source>
</evidence>
<evidence type="ECO:0000256" key="3">
    <source>
        <dbReference type="ARBA" id="ARBA00022475"/>
    </source>
</evidence>
<dbReference type="AlphaFoldDB" id="A0A3M0C4B0"/>
<dbReference type="RefSeq" id="WP_121939488.1">
    <property type="nucleotide sequence ID" value="NZ_REFR01000013.1"/>
</dbReference>
<dbReference type="Proteomes" id="UP000271227">
    <property type="component" value="Unassembled WGS sequence"/>
</dbReference>
<dbReference type="GO" id="GO:0005886">
    <property type="term" value="C:plasma membrane"/>
    <property type="evidence" value="ECO:0007669"/>
    <property type="project" value="UniProtKB-SubCell"/>
</dbReference>
<dbReference type="InterPro" id="IPR038379">
    <property type="entry name" value="SecE_sf"/>
</dbReference>
<comment type="caution">
    <text evidence="10">The sequence shown here is derived from an EMBL/GenBank/DDBJ whole genome shotgun (WGS) entry which is preliminary data.</text>
</comment>
<dbReference type="Pfam" id="PF00584">
    <property type="entry name" value="SecE"/>
    <property type="match status" value="1"/>
</dbReference>
<sequence>MAKTSSRVSPGEFVRQVRQEGAKVTWPTPRETSTTALMVFIMVMIMAVFFLGVDFVLNAGVQWILGLEA</sequence>
<dbReference type="HAMAP" id="MF_00422">
    <property type="entry name" value="SecE"/>
    <property type="match status" value="1"/>
</dbReference>
<dbReference type="GO" id="GO:0043952">
    <property type="term" value="P:protein transport by the Sec complex"/>
    <property type="evidence" value="ECO:0007669"/>
    <property type="project" value="UniProtKB-UniRule"/>
</dbReference>
<reference evidence="10 11" key="1">
    <citation type="submission" date="2018-10" db="EMBL/GenBank/DDBJ databases">
        <title>Genomic Encyclopedia of Archaeal and Bacterial Type Strains, Phase II (KMG-II): from individual species to whole genera.</title>
        <authorList>
            <person name="Goeker M."/>
        </authorList>
    </citation>
    <scope>NUCLEOTIDE SEQUENCE [LARGE SCALE GENOMIC DNA]</scope>
    <source>
        <strain evidence="10 11">DSM 25217</strain>
    </source>
</reference>
<dbReference type="InParanoid" id="A0A3M0C4B0"/>
<keyword evidence="4 9" id="KW-0812">Transmembrane</keyword>
<keyword evidence="11" id="KW-1185">Reference proteome</keyword>
<evidence type="ECO:0000256" key="9">
    <source>
        <dbReference type="HAMAP-Rule" id="MF_00422"/>
    </source>
</evidence>
<dbReference type="InterPro" id="IPR001901">
    <property type="entry name" value="Translocase_SecE/Sec61-g"/>
</dbReference>
<keyword evidence="3 9" id="KW-1003">Cell membrane</keyword>
<keyword evidence="5 9" id="KW-0653">Protein transport</keyword>
<dbReference type="GO" id="GO:0009306">
    <property type="term" value="P:protein secretion"/>
    <property type="evidence" value="ECO:0007669"/>
    <property type="project" value="UniProtKB-UniRule"/>
</dbReference>
<evidence type="ECO:0000256" key="2">
    <source>
        <dbReference type="ARBA" id="ARBA00022448"/>
    </source>
</evidence>